<organism evidence="4 5">
    <name type="scientific">[Candida] arabinofermentans NRRL YB-2248</name>
    <dbReference type="NCBI Taxonomy" id="983967"/>
    <lineage>
        <taxon>Eukaryota</taxon>
        <taxon>Fungi</taxon>
        <taxon>Dikarya</taxon>
        <taxon>Ascomycota</taxon>
        <taxon>Saccharomycotina</taxon>
        <taxon>Pichiomycetes</taxon>
        <taxon>Pichiales</taxon>
        <taxon>Pichiaceae</taxon>
        <taxon>Ogataea</taxon>
        <taxon>Ogataea/Candida clade</taxon>
    </lineage>
</organism>
<dbReference type="PANTHER" id="PTHR42886">
    <property type="entry name" value="RE40534P-RELATED"/>
    <property type="match status" value="1"/>
</dbReference>
<dbReference type="GO" id="GO:0055088">
    <property type="term" value="P:lipid homeostasis"/>
    <property type="evidence" value="ECO:0007669"/>
    <property type="project" value="TreeGrafter"/>
</dbReference>
<feature type="region of interest" description="Disordered" evidence="2">
    <location>
        <begin position="35"/>
        <end position="80"/>
    </location>
</feature>
<dbReference type="SUPFAM" id="SSF53474">
    <property type="entry name" value="alpha/beta-Hydrolases"/>
    <property type="match status" value="1"/>
</dbReference>
<accession>A0A1E4SZU4</accession>
<dbReference type="Pfam" id="PF00561">
    <property type="entry name" value="Abhydrolase_1"/>
    <property type="match status" value="1"/>
</dbReference>
<proteinExistence type="inferred from homology"/>
<dbReference type="GO" id="GO:0004623">
    <property type="term" value="F:phospholipase A2 activity"/>
    <property type="evidence" value="ECO:0007669"/>
    <property type="project" value="TreeGrafter"/>
</dbReference>
<dbReference type="AlphaFoldDB" id="A0A1E4SZU4"/>
<dbReference type="InterPro" id="IPR000073">
    <property type="entry name" value="AB_hydrolase_1"/>
</dbReference>
<evidence type="ECO:0000313" key="4">
    <source>
        <dbReference type="EMBL" id="ODV85045.1"/>
    </source>
</evidence>
<feature type="compositionally biased region" description="Low complexity" evidence="2">
    <location>
        <begin position="35"/>
        <end position="51"/>
    </location>
</feature>
<name>A0A1E4SZU4_9ASCO</name>
<feature type="domain" description="AB hydrolase-1" evidence="3">
    <location>
        <begin position="163"/>
        <end position="430"/>
    </location>
</feature>
<dbReference type="PANTHER" id="PTHR42886:SF29">
    <property type="entry name" value="PUMMELIG, ISOFORM A"/>
    <property type="match status" value="1"/>
</dbReference>
<keyword evidence="5" id="KW-1185">Reference proteome</keyword>
<sequence>MKVNINSKTLFQIASSVSDTITNVTASLIRSRSALGGKSSSSFPSSVPYNSATEPSRTVTNNNDGSDAVKSGYRASTPPSGVPLSRILSNTFPLSLSESLKHYKRRHQLEQIQDELLSTLKFYPEPSATHESKVIKTIVNDVTGEYINEFQISPINPSPNAKHLVVIHGYGAGLGFFIKNLEAWAESKPDWHIHAIDLLGYGCSSRPKFPYDEPYDNYLKIESWFVESLHTWFNKKGLNSNASGNGDTLVMAHSMGAYLSSLTNFKYPDLFSKLLLVSPAGVFSTNKPSIPAWFANLWNKNISPFVLVRNTGPLGSYFTSGWTSRRFSKDDAVLSAKEQELMHMYTYAIFNAKGSGEYMLNYMLAPGAVPRNPLLYRINNLTCDSVWYYGSHDWMDKMGGIRSCQRLNELGKKAEFVVVPGSGHHIYLDNFEEFNEMIVSEMNEFESKRK</sequence>
<dbReference type="Proteomes" id="UP000094801">
    <property type="component" value="Unassembled WGS sequence"/>
</dbReference>
<dbReference type="EMBL" id="KV453854">
    <property type="protein sequence ID" value="ODV85045.1"/>
    <property type="molecule type" value="Genomic_DNA"/>
</dbReference>
<dbReference type="GO" id="GO:0042171">
    <property type="term" value="F:lysophosphatidic acid acyltransferase activity"/>
    <property type="evidence" value="ECO:0007669"/>
    <property type="project" value="TreeGrafter"/>
</dbReference>
<dbReference type="Gene3D" id="3.40.50.1820">
    <property type="entry name" value="alpha/beta hydrolase"/>
    <property type="match status" value="1"/>
</dbReference>
<dbReference type="GO" id="GO:0006654">
    <property type="term" value="P:phosphatidic acid biosynthetic process"/>
    <property type="evidence" value="ECO:0007669"/>
    <property type="project" value="TreeGrafter"/>
</dbReference>
<evidence type="ECO:0000256" key="2">
    <source>
        <dbReference type="SAM" id="MobiDB-lite"/>
    </source>
</evidence>
<gene>
    <name evidence="4" type="ORF">CANARDRAFT_28765</name>
</gene>
<evidence type="ECO:0000313" key="5">
    <source>
        <dbReference type="Proteomes" id="UP000094801"/>
    </source>
</evidence>
<dbReference type="GO" id="GO:0035965">
    <property type="term" value="P:cardiolipin acyl-chain remodeling"/>
    <property type="evidence" value="ECO:0007669"/>
    <property type="project" value="TreeGrafter"/>
</dbReference>
<feature type="compositionally biased region" description="Polar residues" evidence="2">
    <location>
        <begin position="52"/>
        <end position="65"/>
    </location>
</feature>
<dbReference type="OrthoDB" id="7457040at2759"/>
<comment type="similarity">
    <text evidence="1">Belongs to the peptidase S33 family. ABHD4/ABHD5 subfamily.</text>
</comment>
<dbReference type="STRING" id="983967.A0A1E4SZU4"/>
<protein>
    <recommendedName>
        <fullName evidence="3">AB hydrolase-1 domain-containing protein</fullName>
    </recommendedName>
</protein>
<reference evidence="5" key="1">
    <citation type="submission" date="2016-04" db="EMBL/GenBank/DDBJ databases">
        <title>Comparative genomics of biotechnologically important yeasts.</title>
        <authorList>
            <consortium name="DOE Joint Genome Institute"/>
            <person name="Riley R."/>
            <person name="Haridas S."/>
            <person name="Wolfe K.H."/>
            <person name="Lopes M.R."/>
            <person name="Hittinger C.T."/>
            <person name="Goker M."/>
            <person name="Salamov A."/>
            <person name="Wisecaver J."/>
            <person name="Long T.M."/>
            <person name="Aerts A.L."/>
            <person name="Barry K."/>
            <person name="Choi C."/>
            <person name="Clum A."/>
            <person name="Coughlan A.Y."/>
            <person name="Deshpande S."/>
            <person name="Douglass A.P."/>
            <person name="Hanson S.J."/>
            <person name="Klenk H.-P."/>
            <person name="Labutti K."/>
            <person name="Lapidus A."/>
            <person name="Lindquist E."/>
            <person name="Lipzen A."/>
            <person name="Meier-Kolthoff J.P."/>
            <person name="Ohm R.A."/>
            <person name="Otillar R.P."/>
            <person name="Pangilinan J."/>
            <person name="Peng Y."/>
            <person name="Rokas A."/>
            <person name="Rosa C.A."/>
            <person name="Scheuner C."/>
            <person name="Sibirny A.A."/>
            <person name="Slot J.C."/>
            <person name="Stielow J.B."/>
            <person name="Sun H."/>
            <person name="Kurtzman C.P."/>
            <person name="Blackwell M."/>
            <person name="Grigoriev I.V."/>
            <person name="Jeffries T.W."/>
        </authorList>
    </citation>
    <scope>NUCLEOTIDE SEQUENCE [LARGE SCALE GENOMIC DNA]</scope>
    <source>
        <strain evidence="5">NRRL YB-2248</strain>
    </source>
</reference>
<dbReference type="GO" id="GO:0005743">
    <property type="term" value="C:mitochondrial inner membrane"/>
    <property type="evidence" value="ECO:0007669"/>
    <property type="project" value="TreeGrafter"/>
</dbReference>
<evidence type="ECO:0000256" key="1">
    <source>
        <dbReference type="ARBA" id="ARBA00038097"/>
    </source>
</evidence>
<dbReference type="InterPro" id="IPR029058">
    <property type="entry name" value="AB_hydrolase_fold"/>
</dbReference>
<evidence type="ECO:0000259" key="3">
    <source>
        <dbReference type="Pfam" id="PF00561"/>
    </source>
</evidence>